<geneLocation type="plasmid" evidence="1">
    <name>unnamed1</name>
</geneLocation>
<dbReference type="EMBL" id="CP038636">
    <property type="protein sequence ID" value="QBY55810.1"/>
    <property type="molecule type" value="Genomic_DNA"/>
</dbReference>
<dbReference type="NCBIfam" id="TIGR04099">
    <property type="entry name" value="biosn_Pnap_2097"/>
    <property type="match status" value="1"/>
</dbReference>
<keyword evidence="1" id="KW-0614">Plasmid</keyword>
<dbReference type="RefSeq" id="WP_135707005.1">
    <property type="nucleotide sequence ID" value="NZ_CP038636.1"/>
</dbReference>
<evidence type="ECO:0000313" key="2">
    <source>
        <dbReference type="Proteomes" id="UP000295294"/>
    </source>
</evidence>
<dbReference type="InterPro" id="IPR024091">
    <property type="entry name" value="LnmK-like_bifun_acyl/decarbox"/>
</dbReference>
<dbReference type="Proteomes" id="UP000295294">
    <property type="component" value="Plasmid unnamed1"/>
</dbReference>
<reference evidence="1 2" key="1">
    <citation type="submission" date="2019-03" db="EMBL/GenBank/DDBJ databases">
        <title>Efficiently degradation of phenoxyalkanoic acid herbicides by Cupriavidus oxalaticus strain X32.</title>
        <authorList>
            <person name="Sheng X."/>
        </authorList>
    </citation>
    <scope>NUCLEOTIDE SEQUENCE [LARGE SCALE GENOMIC DNA]</scope>
    <source>
        <strain evidence="1 2">X32</strain>
        <plasmid evidence="1 2">unnamed1</plasmid>
    </source>
</reference>
<dbReference type="OrthoDB" id="6847108at2"/>
<proteinExistence type="predicted"/>
<dbReference type="NCBIfam" id="TIGR04098">
    <property type="entry name" value="LnmK_bifunc"/>
    <property type="match status" value="1"/>
</dbReference>
<organism evidence="1 2">
    <name type="scientific">Cupriavidus oxalaticus</name>
    <dbReference type="NCBI Taxonomy" id="96344"/>
    <lineage>
        <taxon>Bacteria</taxon>
        <taxon>Pseudomonadati</taxon>
        <taxon>Pseudomonadota</taxon>
        <taxon>Betaproteobacteria</taxon>
        <taxon>Burkholderiales</taxon>
        <taxon>Burkholderiaceae</taxon>
        <taxon>Cupriavidus</taxon>
    </lineage>
</organism>
<dbReference type="Gene3D" id="3.10.129.10">
    <property type="entry name" value="Hotdog Thioesterase"/>
    <property type="match status" value="1"/>
</dbReference>
<name>A0A4P7LI40_9BURK</name>
<dbReference type="AlphaFoldDB" id="A0A4P7LI40"/>
<sequence>METVRSDHIAGMPQLAYTGLSENWLLKTCGDLHWRQLAAGCGLAVPDFRDGEGNPVYAAFTAVRVRDAALERIGEHGTFTLDSAGLPAGGVKRLSQHAVASLDGTRCATVTMLSTFIRRTRERDNRSVVRAMPSVATGWNNAATTSEAAALSQLARRFRSGDWGTHLGLRQQQDGVNHVVDFLPCPYNDFNGADLMYFASFQAMVDRAEWQWRSHAEPPTLAARDLFFHGNVNVGEALELTFAALREDESGLAHWCEVRRAADGEKIADIVTRKRWRQR</sequence>
<evidence type="ECO:0000313" key="1">
    <source>
        <dbReference type="EMBL" id="QBY55810.1"/>
    </source>
</evidence>
<gene>
    <name evidence="1" type="ORF">E0W60_33165</name>
</gene>
<dbReference type="KEGG" id="cox:E0W60_33165"/>
<accession>A0A4P7LI40</accession>
<evidence type="ECO:0008006" key="3">
    <source>
        <dbReference type="Google" id="ProtNLM"/>
    </source>
</evidence>
<protein>
    <recommendedName>
        <fullName evidence="3">Biosynthetic protein, Pnap_2097 family</fullName>
    </recommendedName>
</protein>